<gene>
    <name evidence="1" type="ORF">EGH73_13270</name>
    <name evidence="2" type="ORF">SAMN05421793_1233</name>
</gene>
<evidence type="ECO:0000313" key="3">
    <source>
        <dbReference type="Proteomes" id="UP000198555"/>
    </source>
</evidence>
<protein>
    <submittedName>
        <fullName evidence="1">Cytochrome c</fullName>
    </submittedName>
</protein>
<evidence type="ECO:0000313" key="4">
    <source>
        <dbReference type="Proteomes" id="UP000267623"/>
    </source>
</evidence>
<reference evidence="2" key="2">
    <citation type="submission" date="2016-10" db="EMBL/GenBank/DDBJ databases">
        <authorList>
            <person name="de Groot N.N."/>
        </authorList>
    </citation>
    <scope>NUCLEOTIDE SEQUENCE [LARGE SCALE GENOMIC DNA]</scope>
    <source>
        <strain evidence="2">DSM 19326</strain>
    </source>
</reference>
<name>A0A1H6K9Z2_9FLAO</name>
<reference evidence="4" key="3">
    <citation type="submission" date="2018-11" db="EMBL/GenBank/DDBJ databases">
        <title>Proposal to divide the Flavobacteriaceae and reorganize its genera based on Amino Acid Identity values calculated from whole genome sequences.</title>
        <authorList>
            <person name="Nicholson A.C."/>
            <person name="Gulvik C.A."/>
            <person name="Whitney A.M."/>
            <person name="Humrighouse B.W."/>
            <person name="Bell M."/>
            <person name="Holmes B."/>
            <person name="Steigerwalt A."/>
            <person name="Villarma A."/>
            <person name="Sheth M."/>
            <person name="Batra D."/>
            <person name="Pryor J."/>
            <person name="Bernardet J.-F."/>
            <person name="Hugo C."/>
            <person name="Kampfer P."/>
            <person name="Newman J."/>
            <person name="Mcquiston J."/>
        </authorList>
    </citation>
    <scope>NUCLEOTIDE SEQUENCE [LARGE SCALE GENOMIC DNA]</scope>
    <source>
        <strain evidence="4">DSM 22165</strain>
    </source>
</reference>
<dbReference type="GO" id="GO:0009055">
    <property type="term" value="F:electron transfer activity"/>
    <property type="evidence" value="ECO:0007669"/>
    <property type="project" value="InterPro"/>
</dbReference>
<dbReference type="InterPro" id="IPR036909">
    <property type="entry name" value="Cyt_c-like_dom_sf"/>
</dbReference>
<dbReference type="RefSeq" id="WP_089770243.1">
    <property type="nucleotide sequence ID" value="NZ_DALZAR010000003.1"/>
</dbReference>
<sequence>MKKTIYALCFVGAIIYSCTTKTVATSTASSNTSEEYETKGKTVFDESCGRCHGLPDASDHTAEQWSKIIARMAPKAKLNAEETNWVLAYVNANAKK</sequence>
<reference evidence="3" key="1">
    <citation type="submission" date="2016-10" db="EMBL/GenBank/DDBJ databases">
        <authorList>
            <person name="Varghese N."/>
            <person name="Submissions S."/>
        </authorList>
    </citation>
    <scope>NUCLEOTIDE SEQUENCE [LARGE SCALE GENOMIC DNA]</scope>
    <source>
        <strain evidence="3">DSM 19326</strain>
    </source>
</reference>
<proteinExistence type="predicted"/>
<dbReference type="Gene3D" id="1.10.760.10">
    <property type="entry name" value="Cytochrome c-like domain"/>
    <property type="match status" value="1"/>
</dbReference>
<dbReference type="STRING" id="420404.SAMN05421793_1233"/>
<evidence type="ECO:0000313" key="2">
    <source>
        <dbReference type="EMBL" id="SEH71996.1"/>
    </source>
</evidence>
<dbReference type="PROSITE" id="PS51257">
    <property type="entry name" value="PROKAR_LIPOPROTEIN"/>
    <property type="match status" value="1"/>
</dbReference>
<dbReference type="Proteomes" id="UP000198555">
    <property type="component" value="Unassembled WGS sequence"/>
</dbReference>
<dbReference type="EMBL" id="RJTU01000082">
    <property type="protein sequence ID" value="ROI11708.1"/>
    <property type="molecule type" value="Genomic_DNA"/>
</dbReference>
<dbReference type="GO" id="GO:0020037">
    <property type="term" value="F:heme binding"/>
    <property type="evidence" value="ECO:0007669"/>
    <property type="project" value="InterPro"/>
</dbReference>
<dbReference type="SUPFAM" id="SSF46626">
    <property type="entry name" value="Cytochrome c"/>
    <property type="match status" value="1"/>
</dbReference>
<keyword evidence="3" id="KW-1185">Reference proteome</keyword>
<dbReference type="Proteomes" id="UP000267623">
    <property type="component" value="Unassembled WGS sequence"/>
</dbReference>
<dbReference type="AlphaFoldDB" id="A0A1H6K9Z2"/>
<accession>A0A1H6K9Z2</accession>
<dbReference type="EMBL" id="FNWX01000023">
    <property type="protein sequence ID" value="SEH71996.1"/>
    <property type="molecule type" value="Genomic_DNA"/>
</dbReference>
<evidence type="ECO:0000313" key="1">
    <source>
        <dbReference type="EMBL" id="ROI11708.1"/>
    </source>
</evidence>
<organism evidence="2 3">
    <name type="scientific">Epilithonimonas hominis</name>
    <dbReference type="NCBI Taxonomy" id="420404"/>
    <lineage>
        <taxon>Bacteria</taxon>
        <taxon>Pseudomonadati</taxon>
        <taxon>Bacteroidota</taxon>
        <taxon>Flavobacteriia</taxon>
        <taxon>Flavobacteriales</taxon>
        <taxon>Weeksellaceae</taxon>
        <taxon>Chryseobacterium group</taxon>
        <taxon>Epilithonimonas</taxon>
    </lineage>
</organism>
<reference evidence="1" key="4">
    <citation type="submission" date="2018-11" db="EMBL/GenBank/DDBJ databases">
        <title>Proposal to divide the Flavobacteriaceae and reorganize its genera based on Amino Acid Identity values calculated from whole genome sequences.</title>
        <authorList>
            <person name="Nicholson A.C."/>
            <person name="Gulvik C.A."/>
            <person name="Whitney A.M."/>
            <person name="Humrighouse B.W."/>
            <person name="Bell M."/>
            <person name="Holmes B."/>
            <person name="Steigerwalt A."/>
            <person name="Villarma A."/>
            <person name="Sheth M."/>
            <person name="Batra D."/>
            <person name="Pryor J."/>
            <person name="Bernardet J.-F."/>
            <person name="Hugo C."/>
            <person name="Kampfer P."/>
            <person name="Newman J."/>
            <person name="Mcquiston J.R."/>
        </authorList>
    </citation>
    <scope>NUCLEOTIDE SEQUENCE</scope>
    <source>
        <strain evidence="1">DSM 22165</strain>
    </source>
</reference>